<evidence type="ECO:0000256" key="1">
    <source>
        <dbReference type="SAM" id="MobiDB-lite"/>
    </source>
</evidence>
<accession>A0AAJ0B483</accession>
<sequence>MNLSREAIILLRPPSSSSSEDSHPWTSPKTSFLSGEWALTHSTLPSRRFQSNTTTTIQISASGETTRTHTYSAITTSTDNDENQPKSTTTTEKATDFDPTTNTASVFETWKVLAWGKEGQLESWMIDDGDGWISDDSGERRGDWRNSYVVVWNEGPEEKGVDVWDRWGRTRPLSVGTIRKIREALRAAGVEGELVKVAGVHK</sequence>
<protein>
    <submittedName>
        <fullName evidence="2">Uncharacterized protein</fullName>
    </submittedName>
</protein>
<evidence type="ECO:0000313" key="3">
    <source>
        <dbReference type="Proteomes" id="UP001239445"/>
    </source>
</evidence>
<proteinExistence type="predicted"/>
<keyword evidence="3" id="KW-1185">Reference proteome</keyword>
<feature type="region of interest" description="Disordered" evidence="1">
    <location>
        <begin position="63"/>
        <end position="100"/>
    </location>
</feature>
<comment type="caution">
    <text evidence="2">The sequence shown here is derived from an EMBL/GenBank/DDBJ whole genome shotgun (WGS) entry which is preliminary data.</text>
</comment>
<dbReference type="AlphaFoldDB" id="A0AAJ0B483"/>
<reference evidence="2" key="1">
    <citation type="submission" date="2023-06" db="EMBL/GenBank/DDBJ databases">
        <title>Genome-scale phylogeny and comparative genomics of the fungal order Sordariales.</title>
        <authorList>
            <consortium name="Lawrence Berkeley National Laboratory"/>
            <person name="Hensen N."/>
            <person name="Bonometti L."/>
            <person name="Westerberg I."/>
            <person name="Brannstrom I.O."/>
            <person name="Guillou S."/>
            <person name="Cros-Aarteil S."/>
            <person name="Calhoun S."/>
            <person name="Haridas S."/>
            <person name="Kuo A."/>
            <person name="Mondo S."/>
            <person name="Pangilinan J."/>
            <person name="Riley R."/>
            <person name="Labutti K."/>
            <person name="Andreopoulos B."/>
            <person name="Lipzen A."/>
            <person name="Chen C."/>
            <person name="Yanf M."/>
            <person name="Daum C."/>
            <person name="Ng V."/>
            <person name="Clum A."/>
            <person name="Steindorff A."/>
            <person name="Ohm R."/>
            <person name="Martin F."/>
            <person name="Silar P."/>
            <person name="Natvig D."/>
            <person name="Lalanne C."/>
            <person name="Gautier V."/>
            <person name="Ament-Velasquez S.L."/>
            <person name="Kruys A."/>
            <person name="Hutchinson M.I."/>
            <person name="Powell A.J."/>
            <person name="Barry K."/>
            <person name="Miller A.N."/>
            <person name="Grigoriev I.V."/>
            <person name="Debuchy R."/>
            <person name="Gladieux P."/>
            <person name="Thoren M.H."/>
            <person name="Johannesson H."/>
        </authorList>
    </citation>
    <scope>NUCLEOTIDE SEQUENCE</scope>
    <source>
        <strain evidence="2">PSN4</strain>
    </source>
</reference>
<feature type="compositionally biased region" description="Polar residues" evidence="1">
    <location>
        <begin position="85"/>
        <end position="100"/>
    </location>
</feature>
<gene>
    <name evidence="2" type="ORF">QBC47DRAFT_392902</name>
</gene>
<dbReference type="EMBL" id="MU839844">
    <property type="protein sequence ID" value="KAK1750925.1"/>
    <property type="molecule type" value="Genomic_DNA"/>
</dbReference>
<name>A0AAJ0B483_9PEZI</name>
<feature type="compositionally biased region" description="Polar residues" evidence="1">
    <location>
        <begin position="63"/>
        <end position="78"/>
    </location>
</feature>
<dbReference type="Proteomes" id="UP001239445">
    <property type="component" value="Unassembled WGS sequence"/>
</dbReference>
<evidence type="ECO:0000313" key="2">
    <source>
        <dbReference type="EMBL" id="KAK1750925.1"/>
    </source>
</evidence>
<organism evidence="2 3">
    <name type="scientific">Echria macrotheca</name>
    <dbReference type="NCBI Taxonomy" id="438768"/>
    <lineage>
        <taxon>Eukaryota</taxon>
        <taxon>Fungi</taxon>
        <taxon>Dikarya</taxon>
        <taxon>Ascomycota</taxon>
        <taxon>Pezizomycotina</taxon>
        <taxon>Sordariomycetes</taxon>
        <taxon>Sordariomycetidae</taxon>
        <taxon>Sordariales</taxon>
        <taxon>Schizotheciaceae</taxon>
        <taxon>Echria</taxon>
    </lineage>
</organism>